<reference evidence="2" key="2">
    <citation type="journal article" date="2015" name="Data Brief">
        <title>Shoot transcriptome of the giant reed, Arundo donax.</title>
        <authorList>
            <person name="Barrero R.A."/>
            <person name="Guerrero F.D."/>
            <person name="Moolhuijzen P."/>
            <person name="Goolsby J.A."/>
            <person name="Tidwell J."/>
            <person name="Bellgard S.E."/>
            <person name="Bellgard M.I."/>
        </authorList>
    </citation>
    <scope>NUCLEOTIDE SEQUENCE</scope>
    <source>
        <tissue evidence="2">Shoot tissue taken approximately 20 cm above the soil surface</tissue>
    </source>
</reference>
<feature type="compositionally biased region" description="Polar residues" evidence="1">
    <location>
        <begin position="1"/>
        <end position="11"/>
    </location>
</feature>
<evidence type="ECO:0000313" key="2">
    <source>
        <dbReference type="EMBL" id="JAD34991.1"/>
    </source>
</evidence>
<proteinExistence type="predicted"/>
<dbReference type="EMBL" id="GBRH01262904">
    <property type="protein sequence ID" value="JAD34991.1"/>
    <property type="molecule type" value="Transcribed_RNA"/>
</dbReference>
<organism evidence="2">
    <name type="scientific">Arundo donax</name>
    <name type="common">Giant reed</name>
    <name type="synonym">Donax arundinaceus</name>
    <dbReference type="NCBI Taxonomy" id="35708"/>
    <lineage>
        <taxon>Eukaryota</taxon>
        <taxon>Viridiplantae</taxon>
        <taxon>Streptophyta</taxon>
        <taxon>Embryophyta</taxon>
        <taxon>Tracheophyta</taxon>
        <taxon>Spermatophyta</taxon>
        <taxon>Magnoliopsida</taxon>
        <taxon>Liliopsida</taxon>
        <taxon>Poales</taxon>
        <taxon>Poaceae</taxon>
        <taxon>PACMAD clade</taxon>
        <taxon>Arundinoideae</taxon>
        <taxon>Arundineae</taxon>
        <taxon>Arundo</taxon>
    </lineage>
</organism>
<accession>A0A0A8Z862</accession>
<protein>
    <submittedName>
        <fullName evidence="2">Uncharacterized protein</fullName>
    </submittedName>
</protein>
<sequence length="49" mass="5514">MLAGENQSTQQIRRKTTIKLREGGRSRPGKSAEKSTRNSWLMIHGGCRT</sequence>
<feature type="region of interest" description="Disordered" evidence="1">
    <location>
        <begin position="1"/>
        <end position="49"/>
    </location>
</feature>
<feature type="compositionally biased region" description="Basic and acidic residues" evidence="1">
    <location>
        <begin position="19"/>
        <end position="36"/>
    </location>
</feature>
<reference evidence="2" key="1">
    <citation type="submission" date="2014-09" db="EMBL/GenBank/DDBJ databases">
        <authorList>
            <person name="Magalhaes I.L.F."/>
            <person name="Oliveira U."/>
            <person name="Santos F.R."/>
            <person name="Vidigal T.H.D.A."/>
            <person name="Brescovit A.D."/>
            <person name="Santos A.J."/>
        </authorList>
    </citation>
    <scope>NUCLEOTIDE SEQUENCE</scope>
    <source>
        <tissue evidence="2">Shoot tissue taken approximately 20 cm above the soil surface</tissue>
    </source>
</reference>
<name>A0A0A8Z862_ARUDO</name>
<dbReference type="AlphaFoldDB" id="A0A0A8Z862"/>
<evidence type="ECO:0000256" key="1">
    <source>
        <dbReference type="SAM" id="MobiDB-lite"/>
    </source>
</evidence>